<name>X0WR87_9ZZZZ</name>
<accession>X0WR87</accession>
<dbReference type="AlphaFoldDB" id="X0WR87"/>
<gene>
    <name evidence="1" type="ORF">S01H1_70392</name>
</gene>
<protein>
    <recommendedName>
        <fullName evidence="2">Bacterial surface antigen (D15) domain-containing protein</fullName>
    </recommendedName>
</protein>
<dbReference type="EMBL" id="BARS01046808">
    <property type="protein sequence ID" value="GAG33180.1"/>
    <property type="molecule type" value="Genomic_DNA"/>
</dbReference>
<evidence type="ECO:0008006" key="2">
    <source>
        <dbReference type="Google" id="ProtNLM"/>
    </source>
</evidence>
<sequence length="99" mass="11331">LVQYYHSYDTHDGGPKVRKTGPRLIYIRKIPQIGGWFKADYKGEIDHEDDEDYSSILELQFGKMFTPRIGGYVEGFIGDDVLSTDAYNKGVGIGLRFMY</sequence>
<reference evidence="1" key="1">
    <citation type="journal article" date="2014" name="Front. Microbiol.">
        <title>High frequency of phylogenetically diverse reductive dehalogenase-homologous genes in deep subseafloor sedimentary metagenomes.</title>
        <authorList>
            <person name="Kawai M."/>
            <person name="Futagami T."/>
            <person name="Toyoda A."/>
            <person name="Takaki Y."/>
            <person name="Nishi S."/>
            <person name="Hori S."/>
            <person name="Arai W."/>
            <person name="Tsubouchi T."/>
            <person name="Morono Y."/>
            <person name="Uchiyama I."/>
            <person name="Ito T."/>
            <person name="Fujiyama A."/>
            <person name="Inagaki F."/>
            <person name="Takami H."/>
        </authorList>
    </citation>
    <scope>NUCLEOTIDE SEQUENCE</scope>
    <source>
        <strain evidence="1">Expedition CK06-06</strain>
    </source>
</reference>
<proteinExistence type="predicted"/>
<feature type="non-terminal residue" evidence="1">
    <location>
        <position position="1"/>
    </location>
</feature>
<comment type="caution">
    <text evidence="1">The sequence shown here is derived from an EMBL/GenBank/DDBJ whole genome shotgun (WGS) entry which is preliminary data.</text>
</comment>
<evidence type="ECO:0000313" key="1">
    <source>
        <dbReference type="EMBL" id="GAG33180.1"/>
    </source>
</evidence>
<organism evidence="1">
    <name type="scientific">marine sediment metagenome</name>
    <dbReference type="NCBI Taxonomy" id="412755"/>
    <lineage>
        <taxon>unclassified sequences</taxon>
        <taxon>metagenomes</taxon>
        <taxon>ecological metagenomes</taxon>
    </lineage>
</organism>